<name>A0ABV8CZ28_9STRE</name>
<keyword evidence="1" id="KW-0472">Membrane</keyword>
<feature type="transmembrane region" description="Helical" evidence="1">
    <location>
        <begin position="67"/>
        <end position="86"/>
    </location>
</feature>
<evidence type="ECO:0008006" key="4">
    <source>
        <dbReference type="Google" id="ProtNLM"/>
    </source>
</evidence>
<dbReference type="RefSeq" id="WP_380429257.1">
    <property type="nucleotide sequence ID" value="NZ_JBHSAC010000008.1"/>
</dbReference>
<accession>A0ABV8CZ28</accession>
<feature type="transmembrane region" description="Helical" evidence="1">
    <location>
        <begin position="107"/>
        <end position="134"/>
    </location>
</feature>
<reference evidence="3" key="1">
    <citation type="journal article" date="2019" name="Int. J. Syst. Evol. Microbiol.">
        <title>The Global Catalogue of Microorganisms (GCM) 10K type strain sequencing project: providing services to taxonomists for standard genome sequencing and annotation.</title>
        <authorList>
            <consortium name="The Broad Institute Genomics Platform"/>
            <consortium name="The Broad Institute Genome Sequencing Center for Infectious Disease"/>
            <person name="Wu L."/>
            <person name="Ma J."/>
        </authorList>
    </citation>
    <scope>NUCLEOTIDE SEQUENCE [LARGE SCALE GENOMIC DNA]</scope>
    <source>
        <strain evidence="3">CCUG 58728</strain>
    </source>
</reference>
<feature type="transmembrane region" description="Helical" evidence="1">
    <location>
        <begin position="174"/>
        <end position="193"/>
    </location>
</feature>
<dbReference type="Proteomes" id="UP001595901">
    <property type="component" value="Unassembled WGS sequence"/>
</dbReference>
<organism evidence="2 3">
    <name type="scientific">Streptococcus dentapri</name>
    <dbReference type="NCBI Taxonomy" id="573564"/>
    <lineage>
        <taxon>Bacteria</taxon>
        <taxon>Bacillati</taxon>
        <taxon>Bacillota</taxon>
        <taxon>Bacilli</taxon>
        <taxon>Lactobacillales</taxon>
        <taxon>Streptococcaceae</taxon>
        <taxon>Streptococcus</taxon>
    </lineage>
</organism>
<sequence length="253" mass="29736">MIRLEFLRWIRSKRYLILILIFSIFSLISTLSSYYSKDIIEHLGTNGAQIIMPKVTWKDLITSYLKSTSQICVFVAVYIVSLYCRFGENESEKLFYKTRIRNSGRVLFSKLMVSVMINLFAMFIGALFTLYIIWTLFDNFDFEKTIVTFFIQMLTFTILIIVGTSISVYSNSPFFSAVIMELFILASSIVQNIDVIQKWSPFNLLIPNDFLNEISFEDYKKQFMVLFLIFIISILAIRFRPINKLDISFRRKL</sequence>
<dbReference type="EMBL" id="JBHSAC010000008">
    <property type="protein sequence ID" value="MFC3931356.1"/>
    <property type="molecule type" value="Genomic_DNA"/>
</dbReference>
<proteinExistence type="predicted"/>
<feature type="transmembrane region" description="Helical" evidence="1">
    <location>
        <begin position="146"/>
        <end position="167"/>
    </location>
</feature>
<evidence type="ECO:0000256" key="1">
    <source>
        <dbReference type="SAM" id="Phobius"/>
    </source>
</evidence>
<comment type="caution">
    <text evidence="2">The sequence shown here is derived from an EMBL/GenBank/DDBJ whole genome shotgun (WGS) entry which is preliminary data.</text>
</comment>
<keyword evidence="3" id="KW-1185">Reference proteome</keyword>
<keyword evidence="1" id="KW-1133">Transmembrane helix</keyword>
<feature type="transmembrane region" description="Helical" evidence="1">
    <location>
        <begin position="223"/>
        <end position="242"/>
    </location>
</feature>
<keyword evidence="1" id="KW-0812">Transmembrane</keyword>
<evidence type="ECO:0000313" key="2">
    <source>
        <dbReference type="EMBL" id="MFC3931356.1"/>
    </source>
</evidence>
<gene>
    <name evidence="2" type="ORF">ACFOSE_00865</name>
</gene>
<evidence type="ECO:0000313" key="3">
    <source>
        <dbReference type="Proteomes" id="UP001595901"/>
    </source>
</evidence>
<protein>
    <recommendedName>
        <fullName evidence="4">ABC-2 family transporter protein</fullName>
    </recommendedName>
</protein>
<feature type="transmembrane region" description="Helical" evidence="1">
    <location>
        <begin position="15"/>
        <end position="35"/>
    </location>
</feature>